<keyword evidence="3" id="KW-0575">Peroxidase</keyword>
<dbReference type="OMA" id="PHELYNR"/>
<dbReference type="Gene3D" id="1.10.640.10">
    <property type="entry name" value="Haem peroxidase domain superfamily, animal type"/>
    <property type="match status" value="1"/>
</dbReference>
<gene>
    <name evidence="6" type="ORF">DAPPUDRAFT_326989</name>
</gene>
<dbReference type="GO" id="GO:0004601">
    <property type="term" value="F:peroxidase activity"/>
    <property type="evidence" value="ECO:0000318"/>
    <property type="project" value="GO_Central"/>
</dbReference>
<dbReference type="GO" id="GO:0006979">
    <property type="term" value="P:response to oxidative stress"/>
    <property type="evidence" value="ECO:0007669"/>
    <property type="project" value="InterPro"/>
</dbReference>
<keyword evidence="5" id="KW-0349">Heme</keyword>
<dbReference type="OrthoDB" id="823504at2759"/>
<dbReference type="AlphaFoldDB" id="E9H9D7"/>
<evidence type="ECO:0000256" key="3">
    <source>
        <dbReference type="ARBA" id="ARBA00022559"/>
    </source>
</evidence>
<dbReference type="FunFam" id="1.10.640.10:FF:000014">
    <property type="entry name" value="Uncharacterized protein"/>
    <property type="match status" value="1"/>
</dbReference>
<protein>
    <submittedName>
        <fullName evidence="6">Uncharacterized protein</fullName>
    </submittedName>
</protein>
<evidence type="ECO:0000256" key="2">
    <source>
        <dbReference type="ARBA" id="ARBA00022525"/>
    </source>
</evidence>
<dbReference type="EMBL" id="GL732608">
    <property type="protein sequence ID" value="EFX71673.1"/>
    <property type="molecule type" value="Genomic_DNA"/>
</dbReference>
<comment type="subcellular location">
    <subcellularLocation>
        <location evidence="1">Secreted</location>
    </subcellularLocation>
</comment>
<name>E9H9D7_DAPPU</name>
<dbReference type="CDD" id="cd09823">
    <property type="entry name" value="peroxinectin_like"/>
    <property type="match status" value="1"/>
</dbReference>
<dbReference type="Pfam" id="PF03098">
    <property type="entry name" value="An_peroxidase"/>
    <property type="match status" value="1"/>
</dbReference>
<organism evidence="6 7">
    <name type="scientific">Daphnia pulex</name>
    <name type="common">Water flea</name>
    <dbReference type="NCBI Taxonomy" id="6669"/>
    <lineage>
        <taxon>Eukaryota</taxon>
        <taxon>Metazoa</taxon>
        <taxon>Ecdysozoa</taxon>
        <taxon>Arthropoda</taxon>
        <taxon>Crustacea</taxon>
        <taxon>Branchiopoda</taxon>
        <taxon>Diplostraca</taxon>
        <taxon>Cladocera</taxon>
        <taxon>Anomopoda</taxon>
        <taxon>Daphniidae</taxon>
        <taxon>Daphnia</taxon>
    </lineage>
</organism>
<dbReference type="InterPro" id="IPR037120">
    <property type="entry name" value="Haem_peroxidase_sf_animal"/>
</dbReference>
<keyword evidence="3" id="KW-0560">Oxidoreductase</keyword>
<dbReference type="GO" id="GO:0005576">
    <property type="term" value="C:extracellular region"/>
    <property type="evidence" value="ECO:0007669"/>
    <property type="project" value="UniProtKB-SubCell"/>
</dbReference>
<evidence type="ECO:0000256" key="5">
    <source>
        <dbReference type="PIRSR" id="PIRSR619791-2"/>
    </source>
</evidence>
<evidence type="ECO:0000313" key="7">
    <source>
        <dbReference type="Proteomes" id="UP000000305"/>
    </source>
</evidence>
<dbReference type="Proteomes" id="UP000000305">
    <property type="component" value="Unassembled WGS sequence"/>
</dbReference>
<sequence length="491" mass="55259">MQWGQFLDHDLTSTPTFTKSDGSAFLCCSAEQTGVNVAPPHPECLPIAIARNDPVFNPLGNGQVTCMNFIRSTFGNNLDGSVPRMRSQINALTHWIDGSNVYGSSAAKARSLRDPTSGRGRLRTSITNLGRQMLPLGNCSTRCFHAGDSRVNEQPLLTVMHTLWLREHNRIAENLWRIFPRQTDEFYFQHARRIVIAEMQHIIYNEYLPVIIGPKMAAKVNSENGYSNTLNPAVFTEFSTAAFRMGHSQLRSFIRLFERDRSDSRESYQLSDSFDDPSRLLSSNFMDNALRGLLQVPAEEVDSFFAFDITSQLFKPKGATLGLDLTALNIQRGRDHGLPTYAKMLAFFGQPFPSRFDQLLPLIPQQVVNAMKSVYESVQDIDLFIGGVTEYPMPDAVLGPTFANIFAYQFSNLRRSDRFFYKFNVDQPTGFRSGQLAEIQKVSLARIICDNSDGTIGQIPPKAFRTPHELYNRFAPCSSIPGIDFSQMFPL</sequence>
<dbReference type="PANTHER" id="PTHR11475">
    <property type="entry name" value="OXIDASE/PEROXIDASE"/>
    <property type="match status" value="1"/>
</dbReference>
<dbReference type="InterPro" id="IPR019791">
    <property type="entry name" value="Haem_peroxidase_animal"/>
</dbReference>
<keyword evidence="7" id="KW-1185">Reference proteome</keyword>
<evidence type="ECO:0000256" key="4">
    <source>
        <dbReference type="ARBA" id="ARBA00023180"/>
    </source>
</evidence>
<reference evidence="6 7" key="1">
    <citation type="journal article" date="2011" name="Science">
        <title>The ecoresponsive genome of Daphnia pulex.</title>
        <authorList>
            <person name="Colbourne J.K."/>
            <person name="Pfrender M.E."/>
            <person name="Gilbert D."/>
            <person name="Thomas W.K."/>
            <person name="Tucker A."/>
            <person name="Oakley T.H."/>
            <person name="Tokishita S."/>
            <person name="Aerts A."/>
            <person name="Arnold G.J."/>
            <person name="Basu M.K."/>
            <person name="Bauer D.J."/>
            <person name="Caceres C.E."/>
            <person name="Carmel L."/>
            <person name="Casola C."/>
            <person name="Choi J.H."/>
            <person name="Detter J.C."/>
            <person name="Dong Q."/>
            <person name="Dusheyko S."/>
            <person name="Eads B.D."/>
            <person name="Frohlich T."/>
            <person name="Geiler-Samerotte K.A."/>
            <person name="Gerlach D."/>
            <person name="Hatcher P."/>
            <person name="Jogdeo S."/>
            <person name="Krijgsveld J."/>
            <person name="Kriventseva E.V."/>
            <person name="Kultz D."/>
            <person name="Laforsch C."/>
            <person name="Lindquist E."/>
            <person name="Lopez J."/>
            <person name="Manak J.R."/>
            <person name="Muller J."/>
            <person name="Pangilinan J."/>
            <person name="Patwardhan R.P."/>
            <person name="Pitluck S."/>
            <person name="Pritham E.J."/>
            <person name="Rechtsteiner A."/>
            <person name="Rho M."/>
            <person name="Rogozin I.B."/>
            <person name="Sakarya O."/>
            <person name="Salamov A."/>
            <person name="Schaack S."/>
            <person name="Shapiro H."/>
            <person name="Shiga Y."/>
            <person name="Skalitzky C."/>
            <person name="Smith Z."/>
            <person name="Souvorov A."/>
            <person name="Sung W."/>
            <person name="Tang Z."/>
            <person name="Tsuchiya D."/>
            <person name="Tu H."/>
            <person name="Vos H."/>
            <person name="Wang M."/>
            <person name="Wolf Y.I."/>
            <person name="Yamagata H."/>
            <person name="Yamada T."/>
            <person name="Ye Y."/>
            <person name="Shaw J.R."/>
            <person name="Andrews J."/>
            <person name="Crease T.J."/>
            <person name="Tang H."/>
            <person name="Lucas S.M."/>
            <person name="Robertson H.M."/>
            <person name="Bork P."/>
            <person name="Koonin E.V."/>
            <person name="Zdobnov E.M."/>
            <person name="Grigoriev I.V."/>
            <person name="Lynch M."/>
            <person name="Boore J.L."/>
        </authorList>
    </citation>
    <scope>NUCLEOTIDE SEQUENCE [LARGE SCALE GENOMIC DNA]</scope>
</reference>
<proteinExistence type="predicted"/>
<dbReference type="SUPFAM" id="SSF48113">
    <property type="entry name" value="Heme-dependent peroxidases"/>
    <property type="match status" value="1"/>
</dbReference>
<keyword evidence="5" id="KW-0408">Iron</keyword>
<dbReference type="HOGENOM" id="CLU_006087_2_0_1"/>
<keyword evidence="4" id="KW-0325">Glycoprotein</keyword>
<keyword evidence="2" id="KW-0964">Secreted</keyword>
<accession>E9H9D7</accession>
<dbReference type="GO" id="GO:0046872">
    <property type="term" value="F:metal ion binding"/>
    <property type="evidence" value="ECO:0007669"/>
    <property type="project" value="UniProtKB-KW"/>
</dbReference>
<feature type="binding site" description="axial binding residue" evidence="5">
    <location>
        <position position="247"/>
    </location>
    <ligand>
        <name>heme b</name>
        <dbReference type="ChEBI" id="CHEBI:60344"/>
    </ligand>
    <ligandPart>
        <name>Fe</name>
        <dbReference type="ChEBI" id="CHEBI:18248"/>
    </ligandPart>
</feature>
<dbReference type="PRINTS" id="PR00457">
    <property type="entry name" value="ANPEROXIDASE"/>
</dbReference>
<dbReference type="KEGG" id="dpx:DAPPUDRAFT_326989"/>
<keyword evidence="5" id="KW-0479">Metal-binding</keyword>
<dbReference type="InterPro" id="IPR010255">
    <property type="entry name" value="Haem_peroxidase_sf"/>
</dbReference>
<dbReference type="PROSITE" id="PS50292">
    <property type="entry name" value="PEROXIDASE_3"/>
    <property type="match status" value="1"/>
</dbReference>
<dbReference type="PANTHER" id="PTHR11475:SF4">
    <property type="entry name" value="CHORION PEROXIDASE"/>
    <property type="match status" value="1"/>
</dbReference>
<dbReference type="PhylomeDB" id="E9H9D7"/>
<dbReference type="InParanoid" id="E9H9D7"/>
<evidence type="ECO:0000256" key="1">
    <source>
        <dbReference type="ARBA" id="ARBA00004613"/>
    </source>
</evidence>
<dbReference type="eggNOG" id="KOG2408">
    <property type="taxonomic scope" value="Eukaryota"/>
</dbReference>
<evidence type="ECO:0000313" key="6">
    <source>
        <dbReference type="EMBL" id="EFX71673.1"/>
    </source>
</evidence>
<dbReference type="GO" id="GO:0020037">
    <property type="term" value="F:heme binding"/>
    <property type="evidence" value="ECO:0007669"/>
    <property type="project" value="InterPro"/>
</dbReference>